<dbReference type="AlphaFoldDB" id="A0AAN6XTX5"/>
<protein>
    <recommendedName>
        <fullName evidence="3">Zn(2)-C6 fungal-type domain-containing protein</fullName>
    </recommendedName>
</protein>
<name>A0AAN6XTX5_9PEZI</name>
<feature type="region of interest" description="Disordered" evidence="2">
    <location>
        <begin position="508"/>
        <end position="538"/>
    </location>
</feature>
<dbReference type="CDD" id="cd00067">
    <property type="entry name" value="GAL4"/>
    <property type="match status" value="1"/>
</dbReference>
<dbReference type="Pfam" id="PF11951">
    <property type="entry name" value="Fungal_trans_2"/>
    <property type="match status" value="1"/>
</dbReference>
<evidence type="ECO:0000313" key="5">
    <source>
        <dbReference type="Proteomes" id="UP001303160"/>
    </source>
</evidence>
<dbReference type="PANTHER" id="PTHR47784">
    <property type="entry name" value="STEROL UPTAKE CONTROL PROTEIN 2"/>
    <property type="match status" value="1"/>
</dbReference>
<dbReference type="InterPro" id="IPR021858">
    <property type="entry name" value="Fun_TF"/>
</dbReference>
<dbReference type="Proteomes" id="UP001303160">
    <property type="component" value="Unassembled WGS sequence"/>
</dbReference>
<reference evidence="4" key="2">
    <citation type="submission" date="2023-05" db="EMBL/GenBank/DDBJ databases">
        <authorList>
            <consortium name="Lawrence Berkeley National Laboratory"/>
            <person name="Steindorff A."/>
            <person name="Hensen N."/>
            <person name="Bonometti L."/>
            <person name="Westerberg I."/>
            <person name="Brannstrom I.O."/>
            <person name="Guillou S."/>
            <person name="Cros-Aarteil S."/>
            <person name="Calhoun S."/>
            <person name="Haridas S."/>
            <person name="Kuo A."/>
            <person name="Mondo S."/>
            <person name="Pangilinan J."/>
            <person name="Riley R."/>
            <person name="Labutti K."/>
            <person name="Andreopoulos B."/>
            <person name="Lipzen A."/>
            <person name="Chen C."/>
            <person name="Yanf M."/>
            <person name="Daum C."/>
            <person name="Ng V."/>
            <person name="Clum A."/>
            <person name="Ohm R."/>
            <person name="Martin F."/>
            <person name="Silar P."/>
            <person name="Natvig D."/>
            <person name="Lalanne C."/>
            <person name="Gautier V."/>
            <person name="Ament-Velasquez S.L."/>
            <person name="Kruys A."/>
            <person name="Hutchinson M.I."/>
            <person name="Powell A.J."/>
            <person name="Barry K."/>
            <person name="Miller A.N."/>
            <person name="Grigoriev I.V."/>
            <person name="Debuchy R."/>
            <person name="Gladieux P."/>
            <person name="Thoren M.H."/>
            <person name="Johannesson H."/>
        </authorList>
    </citation>
    <scope>NUCLEOTIDE SEQUENCE</scope>
    <source>
        <strain evidence="4">CBS 315.58</strain>
    </source>
</reference>
<dbReference type="PROSITE" id="PS00463">
    <property type="entry name" value="ZN2_CY6_FUNGAL_1"/>
    <property type="match status" value="1"/>
</dbReference>
<accession>A0AAN6XTX5</accession>
<dbReference type="GO" id="GO:0001228">
    <property type="term" value="F:DNA-binding transcription activator activity, RNA polymerase II-specific"/>
    <property type="evidence" value="ECO:0007669"/>
    <property type="project" value="TreeGrafter"/>
</dbReference>
<keyword evidence="5" id="KW-1185">Reference proteome</keyword>
<dbReference type="Pfam" id="PF00172">
    <property type="entry name" value="Zn_clus"/>
    <property type="match status" value="1"/>
</dbReference>
<dbReference type="InterPro" id="IPR053157">
    <property type="entry name" value="Sterol_Uptake_Regulator"/>
</dbReference>
<evidence type="ECO:0000256" key="2">
    <source>
        <dbReference type="SAM" id="MobiDB-lite"/>
    </source>
</evidence>
<feature type="domain" description="Zn(2)-C6 fungal-type" evidence="3">
    <location>
        <begin position="83"/>
        <end position="112"/>
    </location>
</feature>
<keyword evidence="1" id="KW-0539">Nucleus</keyword>
<dbReference type="InterPro" id="IPR036864">
    <property type="entry name" value="Zn2-C6_fun-type_DNA-bd_sf"/>
</dbReference>
<comment type="caution">
    <text evidence="4">The sequence shown here is derived from an EMBL/GenBank/DDBJ whole genome shotgun (WGS) entry which is preliminary data.</text>
</comment>
<feature type="compositionally biased region" description="Basic residues" evidence="2">
    <location>
        <begin position="72"/>
        <end position="88"/>
    </location>
</feature>
<feature type="region of interest" description="Disordered" evidence="2">
    <location>
        <begin position="1"/>
        <end position="88"/>
    </location>
</feature>
<evidence type="ECO:0000313" key="4">
    <source>
        <dbReference type="EMBL" id="KAK4205651.1"/>
    </source>
</evidence>
<dbReference type="GO" id="GO:0008270">
    <property type="term" value="F:zinc ion binding"/>
    <property type="evidence" value="ECO:0007669"/>
    <property type="project" value="InterPro"/>
</dbReference>
<dbReference type="SUPFAM" id="SSF57701">
    <property type="entry name" value="Zn2/Cys6 DNA-binding domain"/>
    <property type="match status" value="1"/>
</dbReference>
<gene>
    <name evidence="4" type="ORF">QBC40DRAFT_270581</name>
</gene>
<dbReference type="SMART" id="SM00066">
    <property type="entry name" value="GAL4"/>
    <property type="match status" value="1"/>
</dbReference>
<dbReference type="EMBL" id="MU863875">
    <property type="protein sequence ID" value="KAK4205651.1"/>
    <property type="molecule type" value="Genomic_DNA"/>
</dbReference>
<dbReference type="PROSITE" id="PS50048">
    <property type="entry name" value="ZN2_CY6_FUNGAL_2"/>
    <property type="match status" value="1"/>
</dbReference>
<dbReference type="PANTHER" id="PTHR47784:SF5">
    <property type="entry name" value="STEROL UPTAKE CONTROL PROTEIN 2"/>
    <property type="match status" value="1"/>
</dbReference>
<sequence length="597" mass="66567">MEKQHHPDSFTSQAQPQVQRLPTLQPKAVLERDRPRQSIEGPLRGGSGPGEGNTMSSSTQSSSSGPVEKPYHAKRPHRKSRTGCRNCKARKVKCDEGRPSCRACTTRNNCCVCPVITPTATAAAGARNRASAASSAVATRRQFQAPVPVQEPEFVPMGHDDTEMKLLWVFTTNTYTSYSSGPFKQRMVDTILRQNVIQHAFANPFLMNCCLAVAAQHINRNGGRNDMQIPQSRELTYRVKALESFRKAVEKPKASTYPALIACAYLLTGLSTYMFRDNDAGPTSLAILDWMAIWRGIGAIIDVTKLPTLAQCGLLPIIFRPDVDMKNSINHAPAHLRAVADTQEHLDTPWLAGYHEGLQVLGSIYHELKLSGYNSHMFIWRVMTFFTFLGREFVTSAHHRRPPALAMIAHFLAFTTLVSDKIWWLEDMASHQIPRIFNIVYGMGPPHTALGRTQPLEIPLRCLEPLSHVEKARLILQDATWVHPPLPPGEMPVTYDSAEREWMLTKMMRGQSRSPSVSSPPPLSVAGSSEPSSPPPRKEMVICARRDELIIRPEDDQGKGVQYEHLEGAYYALDGVRVTDTEFYRAMGLNGTVTELH</sequence>
<dbReference type="InterPro" id="IPR001138">
    <property type="entry name" value="Zn2Cys6_DnaBD"/>
</dbReference>
<feature type="compositionally biased region" description="Polar residues" evidence="2">
    <location>
        <begin position="9"/>
        <end position="22"/>
    </location>
</feature>
<evidence type="ECO:0000256" key="1">
    <source>
        <dbReference type="ARBA" id="ARBA00023242"/>
    </source>
</evidence>
<organism evidence="4 5">
    <name type="scientific">Triangularia verruculosa</name>
    <dbReference type="NCBI Taxonomy" id="2587418"/>
    <lineage>
        <taxon>Eukaryota</taxon>
        <taxon>Fungi</taxon>
        <taxon>Dikarya</taxon>
        <taxon>Ascomycota</taxon>
        <taxon>Pezizomycotina</taxon>
        <taxon>Sordariomycetes</taxon>
        <taxon>Sordariomycetidae</taxon>
        <taxon>Sordariales</taxon>
        <taxon>Podosporaceae</taxon>
        <taxon>Triangularia</taxon>
    </lineage>
</organism>
<proteinExistence type="predicted"/>
<reference evidence="4" key="1">
    <citation type="journal article" date="2023" name="Mol. Phylogenet. Evol.">
        <title>Genome-scale phylogeny and comparative genomics of the fungal order Sordariales.</title>
        <authorList>
            <person name="Hensen N."/>
            <person name="Bonometti L."/>
            <person name="Westerberg I."/>
            <person name="Brannstrom I.O."/>
            <person name="Guillou S."/>
            <person name="Cros-Aarteil S."/>
            <person name="Calhoun S."/>
            <person name="Haridas S."/>
            <person name="Kuo A."/>
            <person name="Mondo S."/>
            <person name="Pangilinan J."/>
            <person name="Riley R."/>
            <person name="LaButti K."/>
            <person name="Andreopoulos B."/>
            <person name="Lipzen A."/>
            <person name="Chen C."/>
            <person name="Yan M."/>
            <person name="Daum C."/>
            <person name="Ng V."/>
            <person name="Clum A."/>
            <person name="Steindorff A."/>
            <person name="Ohm R.A."/>
            <person name="Martin F."/>
            <person name="Silar P."/>
            <person name="Natvig D.O."/>
            <person name="Lalanne C."/>
            <person name="Gautier V."/>
            <person name="Ament-Velasquez S.L."/>
            <person name="Kruys A."/>
            <person name="Hutchinson M.I."/>
            <person name="Powell A.J."/>
            <person name="Barry K."/>
            <person name="Miller A.N."/>
            <person name="Grigoriev I.V."/>
            <person name="Debuchy R."/>
            <person name="Gladieux P."/>
            <person name="Hiltunen Thoren M."/>
            <person name="Johannesson H."/>
        </authorList>
    </citation>
    <scope>NUCLEOTIDE SEQUENCE</scope>
    <source>
        <strain evidence="4">CBS 315.58</strain>
    </source>
</reference>
<evidence type="ECO:0000259" key="3">
    <source>
        <dbReference type="PROSITE" id="PS50048"/>
    </source>
</evidence>
<dbReference type="Gene3D" id="4.10.240.10">
    <property type="entry name" value="Zn(2)-C6 fungal-type DNA-binding domain"/>
    <property type="match status" value="1"/>
</dbReference>